<evidence type="ECO:0000313" key="4">
    <source>
        <dbReference type="Proteomes" id="UP000233618"/>
    </source>
</evidence>
<dbReference type="EMBL" id="MVDE01000004">
    <property type="protein sequence ID" value="PKQ68367.1"/>
    <property type="molecule type" value="Genomic_DNA"/>
</dbReference>
<keyword evidence="1" id="KW-0732">Signal</keyword>
<proteinExistence type="predicted"/>
<name>A0A2N3IDI2_9BACT</name>
<sequence>MLTQKLKSILGIVILLNLTASAFAQDRNANAVDFEKELIQIQSGIWDNPAMLGHQYNKSFTDVSLAWKQRKANGLYRIETGNKTSSIDFDAYSFKRREKNFVFGRASYSKNNMDNIKWNTVSDYSELAPYIVADTIGGKTYGENYSFEGIYSLIQKKSTYALQAKYRSSEDYRKLDPRPKSTVSDLEIKLGGTREINSKYMIGLYAGYHDYQQDHEVDALRPGTGIKVFYLRGLGISDENFSTVVTNSGGVGNIYEKKGYSLGTQLIPIGQTGWYQSFSYKKSKLELLKIVGTGYDIVNDLDAKEFQFTLGKQYQFTNKIFKINSFASYQSKTGSDYNYNYNRQLLSVIEKYSAKYLDGGFTSILLVRGIKHSSLYQMEIKYSSDESEYKIANSKNPKQEVEHVTLRLNTGRNLQFSKSSLNIKLEALAQYCINSDLTTSSLAKGKANESLIVPNYEYLKSDWLSLASNIRYDFDTKNTYGIYTKLAYQYMIIENSKSQYSFNFAIGLTL</sequence>
<protein>
    <recommendedName>
        <fullName evidence="2">DUF6850 domain-containing protein</fullName>
    </recommendedName>
</protein>
<evidence type="ECO:0000259" key="2">
    <source>
        <dbReference type="Pfam" id="PF21012"/>
    </source>
</evidence>
<dbReference type="Pfam" id="PF21012">
    <property type="entry name" value="DUF6850"/>
    <property type="match status" value="1"/>
</dbReference>
<comment type="caution">
    <text evidence="3">The sequence shown here is derived from an EMBL/GenBank/DDBJ whole genome shotgun (WGS) entry which is preliminary data.</text>
</comment>
<feature type="signal peptide" evidence="1">
    <location>
        <begin position="1"/>
        <end position="24"/>
    </location>
</feature>
<evidence type="ECO:0000256" key="1">
    <source>
        <dbReference type="SAM" id="SignalP"/>
    </source>
</evidence>
<accession>A0A2N3IDI2</accession>
<reference evidence="3 4" key="1">
    <citation type="journal article" date="2017" name="Front. Microbiol.">
        <title>Labilibaculum manganireducens gen. nov., sp. nov. and Labilibaculum filiforme sp. nov., Novel Bacteroidetes Isolated from Subsurface Sediments of the Baltic Sea.</title>
        <authorList>
            <person name="Vandieken V."/>
            <person name="Marshall I.P."/>
            <person name="Niemann H."/>
            <person name="Engelen B."/>
            <person name="Cypionka H."/>
        </authorList>
    </citation>
    <scope>NUCLEOTIDE SEQUENCE [LARGE SCALE GENOMIC DNA]</scope>
    <source>
        <strain evidence="3 4">59.10-2M</strain>
    </source>
</reference>
<dbReference type="Proteomes" id="UP000233618">
    <property type="component" value="Unassembled WGS sequence"/>
</dbReference>
<dbReference type="InterPro" id="IPR049236">
    <property type="entry name" value="DUF6850"/>
</dbReference>
<organism evidence="3 4">
    <name type="scientific">Labilibaculum manganireducens</name>
    <dbReference type="NCBI Taxonomy" id="1940525"/>
    <lineage>
        <taxon>Bacteria</taxon>
        <taxon>Pseudomonadati</taxon>
        <taxon>Bacteroidota</taxon>
        <taxon>Bacteroidia</taxon>
        <taxon>Marinilabiliales</taxon>
        <taxon>Marinifilaceae</taxon>
        <taxon>Labilibaculum</taxon>
    </lineage>
</organism>
<feature type="chain" id="PRO_5014671858" description="DUF6850 domain-containing protein" evidence="1">
    <location>
        <begin position="25"/>
        <end position="510"/>
    </location>
</feature>
<keyword evidence="4" id="KW-1185">Reference proteome</keyword>
<dbReference type="RefSeq" id="WP_101308525.1">
    <property type="nucleotide sequence ID" value="NZ_MVDE01000004.1"/>
</dbReference>
<dbReference type="AlphaFoldDB" id="A0A2N3IDI2"/>
<gene>
    <name evidence="3" type="ORF">BZG01_03880</name>
</gene>
<evidence type="ECO:0000313" key="3">
    <source>
        <dbReference type="EMBL" id="PKQ68367.1"/>
    </source>
</evidence>
<feature type="domain" description="DUF6850" evidence="2">
    <location>
        <begin position="49"/>
        <end position="509"/>
    </location>
</feature>